<comment type="caution">
    <text evidence="3">The sequence shown here is derived from an EMBL/GenBank/DDBJ whole genome shotgun (WGS) entry which is preliminary data.</text>
</comment>
<keyword evidence="1" id="KW-0472">Membrane</keyword>
<dbReference type="PANTHER" id="PTHR28048:SF1">
    <property type="entry name" value="ACR195WP"/>
    <property type="match status" value="1"/>
</dbReference>
<dbReference type="InterPro" id="IPR053092">
    <property type="entry name" value="Mitochondrial_unc_protein"/>
</dbReference>
<organism evidence="3 4">
    <name type="scientific">Bombardia bombarda</name>
    <dbReference type="NCBI Taxonomy" id="252184"/>
    <lineage>
        <taxon>Eukaryota</taxon>
        <taxon>Fungi</taxon>
        <taxon>Dikarya</taxon>
        <taxon>Ascomycota</taxon>
        <taxon>Pezizomycotina</taxon>
        <taxon>Sordariomycetes</taxon>
        <taxon>Sordariomycetidae</taxon>
        <taxon>Sordariales</taxon>
        <taxon>Lasiosphaeriaceae</taxon>
        <taxon>Bombardia</taxon>
    </lineage>
</organism>
<reference evidence="3" key="1">
    <citation type="submission" date="2023-06" db="EMBL/GenBank/DDBJ databases">
        <title>Genome-scale phylogeny and comparative genomics of the fungal order Sordariales.</title>
        <authorList>
            <consortium name="Lawrence Berkeley National Laboratory"/>
            <person name="Hensen N."/>
            <person name="Bonometti L."/>
            <person name="Westerberg I."/>
            <person name="Brannstrom I.O."/>
            <person name="Guillou S."/>
            <person name="Cros-Aarteil S."/>
            <person name="Calhoun S."/>
            <person name="Haridas S."/>
            <person name="Kuo A."/>
            <person name="Mondo S."/>
            <person name="Pangilinan J."/>
            <person name="Riley R."/>
            <person name="LaButti K."/>
            <person name="Andreopoulos B."/>
            <person name="Lipzen A."/>
            <person name="Chen C."/>
            <person name="Yanf M."/>
            <person name="Daum C."/>
            <person name="Ng V."/>
            <person name="Clum A."/>
            <person name="Steindorff A."/>
            <person name="Ohm R."/>
            <person name="Martin F."/>
            <person name="Silar P."/>
            <person name="Natvig D."/>
            <person name="Lalanne C."/>
            <person name="Gautier V."/>
            <person name="Ament-velasquez S.L."/>
            <person name="Kruys A."/>
            <person name="Hutchinson M.I."/>
            <person name="Powell A.J."/>
            <person name="Barry K."/>
            <person name="Miller A.N."/>
            <person name="Grigoriev I.V."/>
            <person name="Debuchy R."/>
            <person name="Gladieux P."/>
            <person name="Thoren M.H."/>
            <person name="Johannesson H."/>
        </authorList>
    </citation>
    <scope>NUCLEOTIDE SEQUENCE</scope>
    <source>
        <strain evidence="3">SMH3391-2</strain>
    </source>
</reference>
<protein>
    <recommendedName>
        <fullName evidence="2">Distal membrane-arm assembly complex protein 1-like domain-containing protein</fullName>
    </recommendedName>
</protein>
<proteinExistence type="predicted"/>
<dbReference type="EMBL" id="JAULSR010000007">
    <property type="protein sequence ID" value="KAK0614992.1"/>
    <property type="molecule type" value="Genomic_DNA"/>
</dbReference>
<feature type="domain" description="Distal membrane-arm assembly complex protein 1-like" evidence="2">
    <location>
        <begin position="29"/>
        <end position="64"/>
    </location>
</feature>
<evidence type="ECO:0000259" key="2">
    <source>
        <dbReference type="Pfam" id="PF15055"/>
    </source>
</evidence>
<evidence type="ECO:0000256" key="1">
    <source>
        <dbReference type="SAM" id="Phobius"/>
    </source>
</evidence>
<sequence>MAGDKLPSTYSLDRPEKLNDLLKKDRVDDCFGCRVVGATAFGGLGAYSYFSGLHHLEQNRAKIIASKSMFGMRSRRFGITGISLGLAFMGFWRLTQ</sequence>
<gene>
    <name evidence="3" type="ORF">B0T17DRAFT_498086</name>
</gene>
<name>A0AA40BVD1_9PEZI</name>
<keyword evidence="4" id="KW-1185">Reference proteome</keyword>
<keyword evidence="1" id="KW-0812">Transmembrane</keyword>
<dbReference type="Pfam" id="PF15055">
    <property type="entry name" value="DMAC1_Dmo2"/>
    <property type="match status" value="1"/>
</dbReference>
<dbReference type="PANTHER" id="PTHR28048">
    <property type="entry name" value="ACR195WP"/>
    <property type="match status" value="1"/>
</dbReference>
<keyword evidence="1" id="KW-1133">Transmembrane helix</keyword>
<accession>A0AA40BVD1</accession>
<evidence type="ECO:0000313" key="3">
    <source>
        <dbReference type="EMBL" id="KAK0614992.1"/>
    </source>
</evidence>
<feature type="transmembrane region" description="Helical" evidence="1">
    <location>
        <begin position="77"/>
        <end position="94"/>
    </location>
</feature>
<dbReference type="InterPro" id="IPR028036">
    <property type="entry name" value="DMAC1-like_dom"/>
</dbReference>
<dbReference type="AlphaFoldDB" id="A0AA40BVD1"/>
<evidence type="ECO:0000313" key="4">
    <source>
        <dbReference type="Proteomes" id="UP001174934"/>
    </source>
</evidence>
<dbReference type="Proteomes" id="UP001174934">
    <property type="component" value="Unassembled WGS sequence"/>
</dbReference>